<evidence type="ECO:0000259" key="9">
    <source>
        <dbReference type="Pfam" id="PF25198"/>
    </source>
</evidence>
<gene>
    <name evidence="10" type="ORF">CTER_4878</name>
</gene>
<evidence type="ECO:0000256" key="5">
    <source>
        <dbReference type="ARBA" id="ARBA00023136"/>
    </source>
</evidence>
<keyword evidence="5" id="KW-0472">Membrane</keyword>
<sequence length="388" mass="43708">MRNVKLILLAIIILINSFVTTACWNYREVENLAIVAGAAVDKGEKARYKLTVEIVKIAAGNDAITESKLMSAEGDTIFDCARNAISVSGKRLYWSHNKILIISKEIAEKGVIEMIDWFNRDSETRANVHLAISTENTAEDIFKGKEVIQSIKAFEMEEMLKNEDALSKAPRTEVWEFANNMAEEGIYGCAAAVKLQKMDGGEKTPAVGGTAIFRGDKLIGIVGEEETKDILFAQDNIKGGLLVETVKGKDKDREIPISFEIFKSKTKIEPVFNKNQVKMNVDIETTVTLAELGGCKDFIGKKGREELVKLSETILKERVEKTIKKIQQEYGTDVFGFGKRIYENHYKEWQKIKDNWDENFKNLQVNVKTKIIIKNSAMLSKPLEVRKN</sequence>
<dbReference type="STRING" id="1195236.CTER_4878"/>
<dbReference type="Pfam" id="PF25198">
    <property type="entry name" value="Spore_GerAC_N"/>
    <property type="match status" value="1"/>
</dbReference>
<dbReference type="Proteomes" id="UP000014155">
    <property type="component" value="Unassembled WGS sequence"/>
</dbReference>
<evidence type="ECO:0000256" key="6">
    <source>
        <dbReference type="ARBA" id="ARBA00023139"/>
    </source>
</evidence>
<evidence type="ECO:0000313" key="11">
    <source>
        <dbReference type="Proteomes" id="UP000014155"/>
    </source>
</evidence>
<dbReference type="GO" id="GO:0016020">
    <property type="term" value="C:membrane"/>
    <property type="evidence" value="ECO:0007669"/>
    <property type="project" value="UniProtKB-SubCell"/>
</dbReference>
<name>S0FHT9_RUMCE</name>
<evidence type="ECO:0000256" key="3">
    <source>
        <dbReference type="ARBA" id="ARBA00022544"/>
    </source>
</evidence>
<comment type="subcellular location">
    <subcellularLocation>
        <location evidence="1">Membrane</location>
        <topology evidence="1">Lipid-anchor</topology>
    </subcellularLocation>
</comment>
<proteinExistence type="inferred from homology"/>
<keyword evidence="6" id="KW-0564">Palmitate</keyword>
<dbReference type="PATRIC" id="fig|1195236.3.peg.5067"/>
<dbReference type="EMBL" id="AORV01000065">
    <property type="protein sequence ID" value="EMS69551.1"/>
    <property type="molecule type" value="Genomic_DNA"/>
</dbReference>
<dbReference type="Pfam" id="PF05504">
    <property type="entry name" value="Spore_GerAC"/>
    <property type="match status" value="1"/>
</dbReference>
<feature type="domain" description="Spore germination GerAC-like C-terminal" evidence="8">
    <location>
        <begin position="209"/>
        <end position="376"/>
    </location>
</feature>
<dbReference type="NCBIfam" id="TIGR02887">
    <property type="entry name" value="spore_ger_x_C"/>
    <property type="match status" value="1"/>
</dbReference>
<keyword evidence="3" id="KW-0309">Germination</keyword>
<comment type="similarity">
    <text evidence="2">Belongs to the GerABKC lipoprotein family.</text>
</comment>
<accession>S0FHT9</accession>
<organism evidence="10 11">
    <name type="scientific">Ruminiclostridium cellobioparum subsp. termitidis CT1112</name>
    <dbReference type="NCBI Taxonomy" id="1195236"/>
    <lineage>
        <taxon>Bacteria</taxon>
        <taxon>Bacillati</taxon>
        <taxon>Bacillota</taxon>
        <taxon>Clostridia</taxon>
        <taxon>Eubacteriales</taxon>
        <taxon>Oscillospiraceae</taxon>
        <taxon>Ruminiclostridium</taxon>
    </lineage>
</organism>
<dbReference type="InterPro" id="IPR046953">
    <property type="entry name" value="Spore_GerAC-like_C"/>
</dbReference>
<dbReference type="GO" id="GO:0009847">
    <property type="term" value="P:spore germination"/>
    <property type="evidence" value="ECO:0007669"/>
    <property type="project" value="InterPro"/>
</dbReference>
<evidence type="ECO:0000259" key="8">
    <source>
        <dbReference type="Pfam" id="PF05504"/>
    </source>
</evidence>
<dbReference type="PANTHER" id="PTHR35789">
    <property type="entry name" value="SPORE GERMINATION PROTEIN B3"/>
    <property type="match status" value="1"/>
</dbReference>
<feature type="domain" description="Spore germination protein N-terminal" evidence="9">
    <location>
        <begin position="25"/>
        <end position="186"/>
    </location>
</feature>
<comment type="caution">
    <text evidence="10">The sequence shown here is derived from an EMBL/GenBank/DDBJ whole genome shotgun (WGS) entry which is preliminary data.</text>
</comment>
<dbReference type="RefSeq" id="WP_004629791.1">
    <property type="nucleotide sequence ID" value="NZ_AORV01000065.1"/>
</dbReference>
<keyword evidence="7" id="KW-0449">Lipoprotein</keyword>
<evidence type="ECO:0000256" key="7">
    <source>
        <dbReference type="ARBA" id="ARBA00023288"/>
    </source>
</evidence>
<keyword evidence="11" id="KW-1185">Reference proteome</keyword>
<evidence type="ECO:0000256" key="4">
    <source>
        <dbReference type="ARBA" id="ARBA00022729"/>
    </source>
</evidence>
<dbReference type="PANTHER" id="PTHR35789:SF1">
    <property type="entry name" value="SPORE GERMINATION PROTEIN B3"/>
    <property type="match status" value="1"/>
</dbReference>
<dbReference type="InterPro" id="IPR057336">
    <property type="entry name" value="GerAC_N"/>
</dbReference>
<evidence type="ECO:0000256" key="2">
    <source>
        <dbReference type="ARBA" id="ARBA00007886"/>
    </source>
</evidence>
<dbReference type="InterPro" id="IPR038501">
    <property type="entry name" value="Spore_GerAC_C_sf"/>
</dbReference>
<dbReference type="AlphaFoldDB" id="S0FHT9"/>
<dbReference type="PROSITE" id="PS51257">
    <property type="entry name" value="PROKAR_LIPOPROTEIN"/>
    <property type="match status" value="1"/>
</dbReference>
<evidence type="ECO:0000313" key="10">
    <source>
        <dbReference type="EMBL" id="EMS69551.1"/>
    </source>
</evidence>
<reference evidence="10 11" key="1">
    <citation type="journal article" date="2013" name="Genome Announc.">
        <title>Draft Genome Sequence of the Cellulolytic, Mesophilic, Anaerobic Bacterium Clostridium termitidis Strain CT1112 (DSM 5398).</title>
        <authorList>
            <person name="Lal S."/>
            <person name="Ramachandran U."/>
            <person name="Zhang X."/>
            <person name="Munir R."/>
            <person name="Sparling R."/>
            <person name="Levin D.B."/>
        </authorList>
    </citation>
    <scope>NUCLEOTIDE SEQUENCE [LARGE SCALE GENOMIC DNA]</scope>
    <source>
        <strain evidence="10 11">CT1112</strain>
    </source>
</reference>
<evidence type="ECO:0000256" key="1">
    <source>
        <dbReference type="ARBA" id="ARBA00004635"/>
    </source>
</evidence>
<keyword evidence="4" id="KW-0732">Signal</keyword>
<dbReference type="InterPro" id="IPR008844">
    <property type="entry name" value="Spore_GerAC-like"/>
</dbReference>
<protein>
    <submittedName>
        <fullName evidence="10">Germination protein, Ger(X)C family</fullName>
    </submittedName>
</protein>
<dbReference type="eggNOG" id="ENOG502ZAIE">
    <property type="taxonomic scope" value="Bacteria"/>
</dbReference>
<dbReference type="Gene3D" id="3.30.300.210">
    <property type="entry name" value="Nutrient germinant receptor protein C, domain 3"/>
    <property type="match status" value="1"/>
</dbReference>